<feature type="region of interest" description="Disordered" evidence="3">
    <location>
        <begin position="153"/>
        <end position="195"/>
    </location>
</feature>
<dbReference type="PANTHER" id="PTHR21646:SF86">
    <property type="entry name" value="UBIQUITIN CARBOXYL-TERMINAL HYDROLASE"/>
    <property type="match status" value="1"/>
</dbReference>
<dbReference type="InterPro" id="IPR050185">
    <property type="entry name" value="Ub_carboxyl-term_hydrolase"/>
</dbReference>
<dbReference type="PROSITE" id="PS50235">
    <property type="entry name" value="USP_3"/>
    <property type="match status" value="1"/>
</dbReference>
<evidence type="ECO:0000259" key="4">
    <source>
        <dbReference type="PROSITE" id="PS50235"/>
    </source>
</evidence>
<dbReference type="AlphaFoldDB" id="A0AA35S572"/>
<dbReference type="PROSITE" id="PS51283">
    <property type="entry name" value="DUSP"/>
    <property type="match status" value="1"/>
</dbReference>
<dbReference type="EMBL" id="CASHTH010001979">
    <property type="protein sequence ID" value="CAI8022863.1"/>
    <property type="molecule type" value="Genomic_DNA"/>
</dbReference>
<accession>A0AA35S572</accession>
<dbReference type="SUPFAM" id="SSF143791">
    <property type="entry name" value="DUSP-like"/>
    <property type="match status" value="1"/>
</dbReference>
<evidence type="ECO:0000256" key="2">
    <source>
        <dbReference type="ARBA" id="ARBA00012759"/>
    </source>
</evidence>
<dbReference type="Proteomes" id="UP001174909">
    <property type="component" value="Unassembled WGS sequence"/>
</dbReference>
<sequence length="758" mass="85211">MDKFRPVASSPAKATDERKWKRSHEGLVGLVNIGNSCYMNAALQALSNCPSFRQFFVECYHPVPSSPATGGGHTYSGQRAADVLAAVFKKMWTSDKPPGHLSPRMVSSAMRNKIFRTSLQQDSQEFLRCLLMQIHDETAVEVPSWFALRASSSLGKTRGGSREAEEIGGRGQQLARTGGSQVSLESQPSDDDAVGVVRRGEEGEVYEIDMVTRRVTLHRNCHLFDQSSNQQQQSGCQNQSEGDTKSAGRKTDLQSSPQSRLRGKRVQAKPELRSVVTEVFEGILESRVKCGSCKKAGRRWLNVDTNLRERRQSSAQSRGEEGEGREREVVGDLQSGVVHSHQPHVPGGNQYYCSQCKKFQNSQKEMIITKLPEVLCVHLKRFRFDAYFSSKISRHIAFPLNDLDMGPYLKDSSLSHYYSVHLFCQSWSELQLRVVCRHYTLRRSRRQALNLLSRGHYVAFAKNSSHSSWFEFNDTKVRPVSPDTVVNCEGYVLFYKRVPTSNSAALQNIELSSLLLPRPGKSPGDPNPVVYISRHWLHLLRTCSNPGPPLLSLPLSLISCMYVSSSVTIIAVCLSGPIFQYEFACEHGAVLPNRVDHARPLAMSVRRDVWDTYQQRYGGGPMVQKLEICSVCKDLLDSYTEQRKREKEEIHKLQSMCHGQLEKREPFLLSQRWLAQWQSFINCTSLAVGPPGPVDNSDLIQEIQPDPKSPPQLRLVHDARAAPAYHKLSWLTWSYIIRTYGGGPIVTSSMTPPPSSTR</sequence>
<dbReference type="GO" id="GO:0004843">
    <property type="term" value="F:cysteine-type deubiquitinase activity"/>
    <property type="evidence" value="ECO:0007669"/>
    <property type="project" value="UniProtKB-EC"/>
</dbReference>
<keyword evidence="7" id="KW-1185">Reference proteome</keyword>
<dbReference type="SMART" id="SM00695">
    <property type="entry name" value="DUSP"/>
    <property type="match status" value="1"/>
</dbReference>
<gene>
    <name evidence="6" type="ORF">GBAR_LOCUS13379</name>
</gene>
<organism evidence="6 7">
    <name type="scientific">Geodia barretti</name>
    <name type="common">Barrett's horny sponge</name>
    <dbReference type="NCBI Taxonomy" id="519541"/>
    <lineage>
        <taxon>Eukaryota</taxon>
        <taxon>Metazoa</taxon>
        <taxon>Porifera</taxon>
        <taxon>Demospongiae</taxon>
        <taxon>Heteroscleromorpha</taxon>
        <taxon>Tetractinellida</taxon>
        <taxon>Astrophorina</taxon>
        <taxon>Geodiidae</taxon>
        <taxon>Geodia</taxon>
    </lineage>
</organism>
<dbReference type="EC" id="3.4.19.12" evidence="2"/>
<feature type="compositionally biased region" description="Low complexity" evidence="3">
    <location>
        <begin position="226"/>
        <end position="240"/>
    </location>
</feature>
<feature type="domain" description="DUSP" evidence="5">
    <location>
        <begin position="641"/>
        <end position="752"/>
    </location>
</feature>
<dbReference type="InterPro" id="IPR001394">
    <property type="entry name" value="Peptidase_C19_UCH"/>
</dbReference>
<dbReference type="SUPFAM" id="SSF54001">
    <property type="entry name" value="Cysteine proteinases"/>
    <property type="match status" value="1"/>
</dbReference>
<evidence type="ECO:0000313" key="6">
    <source>
        <dbReference type="EMBL" id="CAI8022863.1"/>
    </source>
</evidence>
<dbReference type="InterPro" id="IPR038765">
    <property type="entry name" value="Papain-like_cys_pep_sf"/>
</dbReference>
<dbReference type="PANTHER" id="PTHR21646">
    <property type="entry name" value="UBIQUITIN CARBOXYL-TERMINAL HYDROLASE"/>
    <property type="match status" value="1"/>
</dbReference>
<dbReference type="InterPro" id="IPR035927">
    <property type="entry name" value="DUSP-like_sf"/>
</dbReference>
<evidence type="ECO:0000259" key="5">
    <source>
        <dbReference type="PROSITE" id="PS51283"/>
    </source>
</evidence>
<name>A0AA35S572_GEOBA</name>
<dbReference type="InterPro" id="IPR018200">
    <property type="entry name" value="USP_CS"/>
</dbReference>
<feature type="region of interest" description="Disordered" evidence="3">
    <location>
        <begin position="226"/>
        <end position="268"/>
    </location>
</feature>
<feature type="compositionally biased region" description="Polar residues" evidence="3">
    <location>
        <begin position="174"/>
        <end position="187"/>
    </location>
</feature>
<dbReference type="InterPro" id="IPR006615">
    <property type="entry name" value="Pept_C19_DUSP"/>
</dbReference>
<dbReference type="Gene3D" id="3.30.2230.10">
    <property type="entry name" value="DUSP-like"/>
    <property type="match status" value="1"/>
</dbReference>
<dbReference type="InterPro" id="IPR028889">
    <property type="entry name" value="USP"/>
</dbReference>
<feature type="domain" description="USP" evidence="4">
    <location>
        <begin position="28"/>
        <end position="498"/>
    </location>
</feature>
<dbReference type="Pfam" id="PF06337">
    <property type="entry name" value="DUSP"/>
    <property type="match status" value="1"/>
</dbReference>
<feature type="compositionally biased region" description="Basic and acidic residues" evidence="3">
    <location>
        <begin position="242"/>
        <end position="252"/>
    </location>
</feature>
<evidence type="ECO:0000256" key="1">
    <source>
        <dbReference type="ARBA" id="ARBA00000707"/>
    </source>
</evidence>
<dbReference type="GO" id="GO:0016579">
    <property type="term" value="P:protein deubiquitination"/>
    <property type="evidence" value="ECO:0007669"/>
    <property type="project" value="InterPro"/>
</dbReference>
<comment type="catalytic activity">
    <reaction evidence="1">
        <text>Thiol-dependent hydrolysis of ester, thioester, amide, peptide and isopeptide bonds formed by the C-terminal Gly of ubiquitin (a 76-residue protein attached to proteins as an intracellular targeting signal).</text>
        <dbReference type="EC" id="3.4.19.12"/>
    </reaction>
</comment>
<reference evidence="6" key="1">
    <citation type="submission" date="2023-03" db="EMBL/GenBank/DDBJ databases">
        <authorList>
            <person name="Steffen K."/>
            <person name="Cardenas P."/>
        </authorList>
    </citation>
    <scope>NUCLEOTIDE SEQUENCE</scope>
</reference>
<dbReference type="PROSITE" id="PS00972">
    <property type="entry name" value="USP_1"/>
    <property type="match status" value="1"/>
</dbReference>
<dbReference type="Gene3D" id="3.90.70.10">
    <property type="entry name" value="Cysteine proteinases"/>
    <property type="match status" value="2"/>
</dbReference>
<protein>
    <recommendedName>
        <fullName evidence="2">ubiquitinyl hydrolase 1</fullName>
        <ecNumber evidence="2">3.4.19.12</ecNumber>
    </recommendedName>
</protein>
<evidence type="ECO:0000313" key="7">
    <source>
        <dbReference type="Proteomes" id="UP001174909"/>
    </source>
</evidence>
<proteinExistence type="predicted"/>
<evidence type="ECO:0000256" key="3">
    <source>
        <dbReference type="SAM" id="MobiDB-lite"/>
    </source>
</evidence>
<comment type="caution">
    <text evidence="6">The sequence shown here is derived from an EMBL/GenBank/DDBJ whole genome shotgun (WGS) entry which is preliminary data.</text>
</comment>
<dbReference type="Pfam" id="PF00443">
    <property type="entry name" value="UCH"/>
    <property type="match status" value="1"/>
</dbReference>
<keyword evidence="6" id="KW-0378">Hydrolase</keyword>